<dbReference type="Gene3D" id="2.40.70.10">
    <property type="entry name" value="Acid Proteases"/>
    <property type="match status" value="1"/>
</dbReference>
<dbReference type="InterPro" id="IPR021109">
    <property type="entry name" value="Peptidase_aspartic_dom_sf"/>
</dbReference>
<dbReference type="EMBL" id="JABCSC020000005">
    <property type="protein sequence ID" value="NSL56760.1"/>
    <property type="molecule type" value="Genomic_DNA"/>
</dbReference>
<keyword evidence="2" id="KW-0645">Protease</keyword>
<dbReference type="InterPro" id="IPR011969">
    <property type="entry name" value="Clan_AA_Asp_peptidase_C"/>
</dbReference>
<keyword evidence="2" id="KW-0378">Hydrolase</keyword>
<dbReference type="EC" id="3.4.23.-" evidence="2"/>
<evidence type="ECO:0000256" key="1">
    <source>
        <dbReference type="SAM" id="SignalP"/>
    </source>
</evidence>
<keyword evidence="1" id="KW-0732">Signal</keyword>
<dbReference type="CDD" id="cd05483">
    <property type="entry name" value="retropepsin_like_bacteria"/>
    <property type="match status" value="1"/>
</dbReference>
<comment type="caution">
    <text evidence="2">The sequence shown here is derived from an EMBL/GenBank/DDBJ whole genome shotgun (WGS) entry which is preliminary data.</text>
</comment>
<evidence type="ECO:0000313" key="2">
    <source>
        <dbReference type="EMBL" id="NSL56760.1"/>
    </source>
</evidence>
<dbReference type="NCBIfam" id="TIGR02281">
    <property type="entry name" value="clan_AA_DTGA"/>
    <property type="match status" value="1"/>
</dbReference>
<name>A0ABX2IRI8_9RHOO</name>
<proteinExistence type="predicted"/>
<evidence type="ECO:0000313" key="3">
    <source>
        <dbReference type="Proteomes" id="UP000778523"/>
    </source>
</evidence>
<dbReference type="GO" id="GO:0006508">
    <property type="term" value="P:proteolysis"/>
    <property type="evidence" value="ECO:0007669"/>
    <property type="project" value="UniProtKB-KW"/>
</dbReference>
<dbReference type="Proteomes" id="UP000778523">
    <property type="component" value="Unassembled WGS sequence"/>
</dbReference>
<organism evidence="2 3">
    <name type="scientific">Uliginosibacterium aquaticum</name>
    <dbReference type="NCBI Taxonomy" id="2731212"/>
    <lineage>
        <taxon>Bacteria</taxon>
        <taxon>Pseudomonadati</taxon>
        <taxon>Pseudomonadota</taxon>
        <taxon>Betaproteobacteria</taxon>
        <taxon>Rhodocyclales</taxon>
        <taxon>Zoogloeaceae</taxon>
        <taxon>Uliginosibacterium</taxon>
    </lineage>
</organism>
<gene>
    <name evidence="2" type="ORF">HJ583_017145</name>
</gene>
<feature type="signal peptide" evidence="1">
    <location>
        <begin position="1"/>
        <end position="26"/>
    </location>
</feature>
<dbReference type="InterPro" id="IPR034122">
    <property type="entry name" value="Retropepsin-like_bacterial"/>
</dbReference>
<keyword evidence="3" id="KW-1185">Reference proteome</keyword>
<protein>
    <submittedName>
        <fullName evidence="2">TIGR02281 family clan AA aspartic protease</fullName>
        <ecNumber evidence="2">3.4.23.-</ecNumber>
    </submittedName>
</protein>
<dbReference type="Pfam" id="PF13975">
    <property type="entry name" value="gag-asp_proteas"/>
    <property type="match status" value="1"/>
</dbReference>
<accession>A0ABX2IRI8</accession>
<dbReference type="SUPFAM" id="SSF50630">
    <property type="entry name" value="Acid proteases"/>
    <property type="match status" value="1"/>
</dbReference>
<reference evidence="2 3" key="1">
    <citation type="submission" date="2020-06" db="EMBL/GenBank/DDBJ databases">
        <title>Draft genome of Uliginosibacterium sp. IMCC34675.</title>
        <authorList>
            <person name="Song J."/>
        </authorList>
    </citation>
    <scope>NUCLEOTIDE SEQUENCE [LARGE SCALE GENOMIC DNA]</scope>
    <source>
        <strain evidence="2 3">IMCC34675</strain>
    </source>
</reference>
<feature type="chain" id="PRO_5045185812" evidence="1">
    <location>
        <begin position="27"/>
        <end position="218"/>
    </location>
</feature>
<sequence length="218" mass="22965">MGFMMMTMLRCAMAMILAILAGHAVAAEVALVGVLGSKALLVIDGGAPRTLAVGQLVGDVKLLSVSSDTAEIEIRGQRSRLRMGDSPVSVGERNSAAKQVTLVSDVRGHFSTSGSINGANVTFLVDTGASSVAMGASTAMAAGIDFRKGEPGMAGTANGVVPMWRVRIRNVRIGDILLNDVEGAVMQVDMPYVLLGMSFLNRMEMRRDGSTMVLTQRY</sequence>
<dbReference type="GO" id="GO:0008233">
    <property type="term" value="F:peptidase activity"/>
    <property type="evidence" value="ECO:0007669"/>
    <property type="project" value="UniProtKB-KW"/>
</dbReference>